<dbReference type="PANTHER" id="PTHR43649:SF12">
    <property type="entry name" value="DIACETYLCHITOBIOSE BINDING PROTEIN DASA"/>
    <property type="match status" value="1"/>
</dbReference>
<feature type="compositionally biased region" description="Low complexity" evidence="1">
    <location>
        <begin position="28"/>
        <end position="41"/>
    </location>
</feature>
<feature type="chain" id="PRO_5045929178" evidence="2">
    <location>
        <begin position="22"/>
        <end position="489"/>
    </location>
</feature>
<protein>
    <submittedName>
        <fullName evidence="3">ABC transporter substrate-binding protein</fullName>
    </submittedName>
</protein>
<dbReference type="SUPFAM" id="SSF53850">
    <property type="entry name" value="Periplasmic binding protein-like II"/>
    <property type="match status" value="1"/>
</dbReference>
<dbReference type="Pfam" id="PF01547">
    <property type="entry name" value="SBP_bac_1"/>
    <property type="match status" value="1"/>
</dbReference>
<dbReference type="InterPro" id="IPR006059">
    <property type="entry name" value="SBP"/>
</dbReference>
<keyword evidence="2" id="KW-0732">Signal</keyword>
<feature type="signal peptide" evidence="2">
    <location>
        <begin position="1"/>
        <end position="21"/>
    </location>
</feature>
<proteinExistence type="predicted"/>
<dbReference type="PROSITE" id="PS51257">
    <property type="entry name" value="PROKAR_LIPOPROTEIN"/>
    <property type="match status" value="1"/>
</dbReference>
<name>A0ABW0W1U5_9BACL</name>
<dbReference type="Gene3D" id="3.40.190.10">
    <property type="entry name" value="Periplasmic binding protein-like II"/>
    <property type="match status" value="1"/>
</dbReference>
<dbReference type="PROSITE" id="PS00018">
    <property type="entry name" value="EF_HAND_1"/>
    <property type="match status" value="1"/>
</dbReference>
<evidence type="ECO:0000256" key="1">
    <source>
        <dbReference type="SAM" id="MobiDB-lite"/>
    </source>
</evidence>
<organism evidence="3 4">
    <name type="scientific">Paenibacillus solisilvae</name>
    <dbReference type="NCBI Taxonomy" id="2486751"/>
    <lineage>
        <taxon>Bacteria</taxon>
        <taxon>Bacillati</taxon>
        <taxon>Bacillota</taxon>
        <taxon>Bacilli</taxon>
        <taxon>Bacillales</taxon>
        <taxon>Paenibacillaceae</taxon>
        <taxon>Paenibacillus</taxon>
    </lineage>
</organism>
<evidence type="ECO:0000256" key="2">
    <source>
        <dbReference type="SAM" id="SignalP"/>
    </source>
</evidence>
<evidence type="ECO:0000313" key="3">
    <source>
        <dbReference type="EMBL" id="MFC5651212.1"/>
    </source>
</evidence>
<dbReference type="PANTHER" id="PTHR43649">
    <property type="entry name" value="ARABINOSE-BINDING PROTEIN-RELATED"/>
    <property type="match status" value="1"/>
</dbReference>
<dbReference type="Proteomes" id="UP001596047">
    <property type="component" value="Unassembled WGS sequence"/>
</dbReference>
<dbReference type="EMBL" id="JBHSOW010000070">
    <property type="protein sequence ID" value="MFC5651212.1"/>
    <property type="molecule type" value="Genomic_DNA"/>
</dbReference>
<feature type="region of interest" description="Disordered" evidence="1">
    <location>
        <begin position="28"/>
        <end position="51"/>
    </location>
</feature>
<dbReference type="InterPro" id="IPR050490">
    <property type="entry name" value="Bact_solute-bd_prot1"/>
</dbReference>
<sequence length="489" mass="54722">MKKRIAAIISVIAVLSLVLLGCSNNGGNDGSSSTNSGADNAGKVDDNGSKASQKITIRFDPQGHLPKKPDAQDPTEKKVLDELNKEYMDTHPNVSIELVKVPANQDRNAWLQARMMAKDAPDVFWLNFEETWNNYKKGWFLPLDEYLEMPNPYNDNQIWKDTFVPGILDSVRAPDGKLYDIPADGVGVAIFYNKKIFDQLNLQQPKTWSDFMDISAKIQQNGVIPFAFNMVNKGCCDAQWSDALIHNQFLIGKIDELDTDKNNRVDPVEIAKATQAGMLPNVEVLKQEFTLMKEWSKYWPRGFAAKYDKNEMFASGKAAMMFGGSWTISELNAMKVPFEFGSFNFPTITEGTASLSTETGAKIYGPWGPGQWIVPGYLKQDDPDKIKAIIDYLMFLSKPSNISALDKETESEPNIIGAEAPTGHEVFQEDIPLIVIQHYQAFLGKAFSDKFESALSLYLSDKLNLDQFITQVQQFYKQGAAETLTQQGQ</sequence>
<gene>
    <name evidence="3" type="ORF">ACFPYJ_19295</name>
</gene>
<dbReference type="RefSeq" id="WP_379189821.1">
    <property type="nucleotide sequence ID" value="NZ_JBHSOW010000070.1"/>
</dbReference>
<comment type="caution">
    <text evidence="3">The sequence shown here is derived from an EMBL/GenBank/DDBJ whole genome shotgun (WGS) entry which is preliminary data.</text>
</comment>
<evidence type="ECO:0000313" key="4">
    <source>
        <dbReference type="Proteomes" id="UP001596047"/>
    </source>
</evidence>
<keyword evidence="4" id="KW-1185">Reference proteome</keyword>
<dbReference type="InterPro" id="IPR018247">
    <property type="entry name" value="EF_Hand_1_Ca_BS"/>
</dbReference>
<reference evidence="4" key="1">
    <citation type="journal article" date="2019" name="Int. J. Syst. Evol. Microbiol.">
        <title>The Global Catalogue of Microorganisms (GCM) 10K type strain sequencing project: providing services to taxonomists for standard genome sequencing and annotation.</title>
        <authorList>
            <consortium name="The Broad Institute Genomics Platform"/>
            <consortium name="The Broad Institute Genome Sequencing Center for Infectious Disease"/>
            <person name="Wu L."/>
            <person name="Ma J."/>
        </authorList>
    </citation>
    <scope>NUCLEOTIDE SEQUENCE [LARGE SCALE GENOMIC DNA]</scope>
    <source>
        <strain evidence="4">CGMCC 1.3240</strain>
    </source>
</reference>
<accession>A0ABW0W1U5</accession>